<evidence type="ECO:0000313" key="3">
    <source>
        <dbReference type="Proteomes" id="UP001549320"/>
    </source>
</evidence>
<dbReference type="PANTHER" id="PTHR43305:SF1">
    <property type="entry name" value="FAMILY N-ACETYLTRANSFERASE, PUTATIVE (AFU_ORTHOLOGUE AFUA_2G01380)-RELATED"/>
    <property type="match status" value="1"/>
</dbReference>
<accession>A0ABV2QEE9</accession>
<dbReference type="PROSITE" id="PS51186">
    <property type="entry name" value="GNAT"/>
    <property type="match status" value="1"/>
</dbReference>
<dbReference type="InterPro" id="IPR052777">
    <property type="entry name" value="Acetyltransferase_Enz"/>
</dbReference>
<reference evidence="2 3" key="1">
    <citation type="submission" date="2024-06" db="EMBL/GenBank/DDBJ databases">
        <title>Sorghum-associated microbial communities from plants grown in Nebraska, USA.</title>
        <authorList>
            <person name="Schachtman D."/>
        </authorList>
    </citation>
    <scope>NUCLEOTIDE SEQUENCE [LARGE SCALE GENOMIC DNA]</scope>
    <source>
        <strain evidence="2 3">2709</strain>
    </source>
</reference>
<dbReference type="CDD" id="cd04301">
    <property type="entry name" value="NAT_SF"/>
    <property type="match status" value="1"/>
</dbReference>
<proteinExistence type="predicted"/>
<dbReference type="SUPFAM" id="SSF55729">
    <property type="entry name" value="Acyl-CoA N-acyltransferases (Nat)"/>
    <property type="match status" value="1"/>
</dbReference>
<dbReference type="Pfam" id="PF00583">
    <property type="entry name" value="Acetyltransf_1"/>
    <property type="match status" value="1"/>
</dbReference>
<evidence type="ECO:0000259" key="1">
    <source>
        <dbReference type="PROSITE" id="PS51186"/>
    </source>
</evidence>
<evidence type="ECO:0000313" key="2">
    <source>
        <dbReference type="EMBL" id="MET4579407.1"/>
    </source>
</evidence>
<keyword evidence="3" id="KW-1185">Reference proteome</keyword>
<dbReference type="EMBL" id="JBEPSH010000009">
    <property type="protein sequence ID" value="MET4579407.1"/>
    <property type="molecule type" value="Genomic_DNA"/>
</dbReference>
<organism evidence="2 3">
    <name type="scientific">Ottowia thiooxydans</name>
    <dbReference type="NCBI Taxonomy" id="219182"/>
    <lineage>
        <taxon>Bacteria</taxon>
        <taxon>Pseudomonadati</taxon>
        <taxon>Pseudomonadota</taxon>
        <taxon>Betaproteobacteria</taxon>
        <taxon>Burkholderiales</taxon>
        <taxon>Comamonadaceae</taxon>
        <taxon>Ottowia</taxon>
    </lineage>
</organism>
<dbReference type="InterPro" id="IPR016181">
    <property type="entry name" value="Acyl_CoA_acyltransferase"/>
</dbReference>
<feature type="domain" description="N-acetyltransferase" evidence="1">
    <location>
        <begin position="5"/>
        <end position="157"/>
    </location>
</feature>
<comment type="caution">
    <text evidence="2">The sequence shown here is derived from an EMBL/GenBank/DDBJ whole genome shotgun (WGS) entry which is preliminary data.</text>
</comment>
<gene>
    <name evidence="2" type="ORF">ABIE13_004535</name>
</gene>
<dbReference type="PANTHER" id="PTHR43305">
    <property type="entry name" value="FAMILY N-ACETYLTRANSFERASE, PUTATIVE (AFU_ORTHOLOGUE AFUA_2G01380)-RELATED"/>
    <property type="match status" value="1"/>
</dbReference>
<dbReference type="Proteomes" id="UP001549320">
    <property type="component" value="Unassembled WGS sequence"/>
</dbReference>
<dbReference type="Gene3D" id="3.40.630.30">
    <property type="match status" value="1"/>
</dbReference>
<protein>
    <submittedName>
        <fullName evidence="2">GNAT superfamily N-acetyltransferase</fullName>
    </submittedName>
</protein>
<sequence>MIPVTDILPARFPSDLHEVIGIFREYVASPTVSLDFQDYEAEFAQLPGKYAQPQGRIMLAWQQGVVVGCAALRAVDRAHCELKRVYVRPVARGQHIGRHLVEKMIHEARSAGYTKMSLDVLPEFAAAQQLYESLGFVPAQAVSYNPVVGTKFLALSL</sequence>
<name>A0ABV2QEE9_9BURK</name>
<dbReference type="InterPro" id="IPR000182">
    <property type="entry name" value="GNAT_dom"/>
</dbReference>